<protein>
    <submittedName>
        <fullName evidence="1">Uncharacterized protein</fullName>
    </submittedName>
</protein>
<dbReference type="Proteomes" id="UP001501710">
    <property type="component" value="Unassembled WGS sequence"/>
</dbReference>
<comment type="caution">
    <text evidence="1">The sequence shown here is derived from an EMBL/GenBank/DDBJ whole genome shotgun (WGS) entry which is preliminary data.</text>
</comment>
<dbReference type="EMBL" id="BAABAS010000029">
    <property type="protein sequence ID" value="GAA4242065.1"/>
    <property type="molecule type" value="Genomic_DNA"/>
</dbReference>
<keyword evidence="2" id="KW-1185">Reference proteome</keyword>
<name>A0ABP8CQ36_9ACTN</name>
<evidence type="ECO:0000313" key="1">
    <source>
        <dbReference type="EMBL" id="GAA4242065.1"/>
    </source>
</evidence>
<evidence type="ECO:0000313" key="2">
    <source>
        <dbReference type="Proteomes" id="UP001501710"/>
    </source>
</evidence>
<reference evidence="2" key="1">
    <citation type="journal article" date="2019" name="Int. J. Syst. Evol. Microbiol.">
        <title>The Global Catalogue of Microorganisms (GCM) 10K type strain sequencing project: providing services to taxonomists for standard genome sequencing and annotation.</title>
        <authorList>
            <consortium name="The Broad Institute Genomics Platform"/>
            <consortium name="The Broad Institute Genome Sequencing Center for Infectious Disease"/>
            <person name="Wu L."/>
            <person name="Ma J."/>
        </authorList>
    </citation>
    <scope>NUCLEOTIDE SEQUENCE [LARGE SCALE GENOMIC DNA]</scope>
    <source>
        <strain evidence="2">JCM 17440</strain>
    </source>
</reference>
<organism evidence="1 2">
    <name type="scientific">Actinomadura meridiana</name>
    <dbReference type="NCBI Taxonomy" id="559626"/>
    <lineage>
        <taxon>Bacteria</taxon>
        <taxon>Bacillati</taxon>
        <taxon>Actinomycetota</taxon>
        <taxon>Actinomycetes</taxon>
        <taxon>Streptosporangiales</taxon>
        <taxon>Thermomonosporaceae</taxon>
        <taxon>Actinomadura</taxon>
    </lineage>
</organism>
<dbReference type="RefSeq" id="WP_344907295.1">
    <property type="nucleotide sequence ID" value="NZ_BAABAS010000029.1"/>
</dbReference>
<sequence>MNKKHMKIAAIAFTVWYIISRPEGAASLVNSALGGLGTAAESFSQFVGAIPS</sequence>
<gene>
    <name evidence="1" type="ORF">GCM10022254_73430</name>
</gene>
<proteinExistence type="predicted"/>
<accession>A0ABP8CQ36</accession>